<sequence>MCDLPRSPGTPLSLATCEPITSGIEMAGVHFHDAFWHPPTRLDDHSIIPNFQSGLNVLHERLTHSELENEDIIRYVRARIDAELLYAETLANLESVPCMSESQDTGLSQCFSMIRRESTELASTHNRLAHEISGMVLQPLLRLSSKYRRVTQNGRDAMDTQIRQFDLLTKPLYKLRQIRDKKCTDLEVALPKQAAPELVLNETSYSVEQIQDLVLKLKQFIASLSNDTTADPAMVPPSTLIEYFITRRLASTYDQAEHIINRLLDLKILIEQQLDHDVVMYSLAHIDPIDILPNSNTKVGGLFGMWQQQGPDEASLNKLRTMAEAADEAFRTAVEKADEMRLILEESMFAHLDEMENIEMERIRGLKQGTHFDSIINLTTLNAFNGSNSFSLAAFTTLAATMSNIIPNCKDTYDRLMLYQETLRPAADVQYIVEQYRTGRYCPRPILYVDYHNKPRQDLQFGIPLDAAVEASDHGLPMILSKGLGQLDTEISVIWVTDVPLDRVHEARAELNCSDIDNDTVKKFDPLLLAAVLRLYLQELPECLLTFDLYDPAKVLYANNNLDDVTRIQSISNLLSTLPAANYKASELLIRHLHELTSSCKAPLNETLPGKIAAVLGPILLRPRVDSTITVHDKCPHRLVKDLIEFCDAIFSASARESHLHNISRSALIAPTIPQQDPSAEIDTTTPVPNRRKTIFSYLRGPSKPNDETDLLPPTSNNQPAIQKPSRRPIAPPRSSTLFEMDGRASPSKDLFRRSSDTSLFSKRPSTNPSILSKNSSSATSLDYDEKEISMSPINVDNIDAFFDD</sequence>
<name>A0A8H7UEX3_9FUNG</name>
<dbReference type="Proteomes" id="UP000612746">
    <property type="component" value="Unassembled WGS sequence"/>
</dbReference>
<dbReference type="Gene3D" id="1.20.1270.60">
    <property type="entry name" value="Arfaptin homology (AH) domain/BAR domain"/>
    <property type="match status" value="1"/>
</dbReference>
<dbReference type="GO" id="GO:0007010">
    <property type="term" value="P:cytoskeleton organization"/>
    <property type="evidence" value="ECO:0007669"/>
    <property type="project" value="TreeGrafter"/>
</dbReference>
<dbReference type="InterPro" id="IPR027267">
    <property type="entry name" value="AH/BAR_dom_sf"/>
</dbReference>
<dbReference type="GO" id="GO:0005737">
    <property type="term" value="C:cytoplasm"/>
    <property type="evidence" value="ECO:0007669"/>
    <property type="project" value="TreeGrafter"/>
</dbReference>
<feature type="region of interest" description="Disordered" evidence="1">
    <location>
        <begin position="697"/>
        <end position="779"/>
    </location>
</feature>
<dbReference type="GO" id="GO:0007264">
    <property type="term" value="P:small GTPase-mediated signal transduction"/>
    <property type="evidence" value="ECO:0007669"/>
    <property type="project" value="TreeGrafter"/>
</dbReference>
<dbReference type="InterPro" id="IPR001060">
    <property type="entry name" value="FCH_dom"/>
</dbReference>
<dbReference type="SUPFAM" id="SSF103657">
    <property type="entry name" value="BAR/IMD domain-like"/>
    <property type="match status" value="1"/>
</dbReference>
<evidence type="ECO:0000313" key="4">
    <source>
        <dbReference type="Proteomes" id="UP000612746"/>
    </source>
</evidence>
<dbReference type="Pfam" id="PF00611">
    <property type="entry name" value="FCH"/>
    <property type="match status" value="1"/>
</dbReference>
<evidence type="ECO:0000256" key="1">
    <source>
        <dbReference type="SAM" id="MobiDB-lite"/>
    </source>
</evidence>
<dbReference type="InterPro" id="IPR000198">
    <property type="entry name" value="RhoGAP_dom"/>
</dbReference>
<dbReference type="SMART" id="SM00055">
    <property type="entry name" value="FCH"/>
    <property type="match status" value="1"/>
</dbReference>
<organism evidence="3 4">
    <name type="scientific">Umbelopsis vinacea</name>
    <dbReference type="NCBI Taxonomy" id="44442"/>
    <lineage>
        <taxon>Eukaryota</taxon>
        <taxon>Fungi</taxon>
        <taxon>Fungi incertae sedis</taxon>
        <taxon>Mucoromycota</taxon>
        <taxon>Mucoromycotina</taxon>
        <taxon>Umbelopsidomycetes</taxon>
        <taxon>Umbelopsidales</taxon>
        <taxon>Umbelopsidaceae</taxon>
        <taxon>Umbelopsis</taxon>
    </lineage>
</organism>
<dbReference type="PANTHER" id="PTHR23065:SF17">
    <property type="entry name" value="RHO-GTPASE-ACTIVATING PROTEIN RGD2"/>
    <property type="match status" value="1"/>
</dbReference>
<dbReference type="SUPFAM" id="SSF48350">
    <property type="entry name" value="GTPase activation domain, GAP"/>
    <property type="match status" value="1"/>
</dbReference>
<dbReference type="Gene3D" id="1.10.555.10">
    <property type="entry name" value="Rho GTPase activation protein"/>
    <property type="match status" value="1"/>
</dbReference>
<dbReference type="GO" id="GO:0005886">
    <property type="term" value="C:plasma membrane"/>
    <property type="evidence" value="ECO:0007669"/>
    <property type="project" value="TreeGrafter"/>
</dbReference>
<dbReference type="InterPro" id="IPR008936">
    <property type="entry name" value="Rho_GTPase_activation_prot"/>
</dbReference>
<keyword evidence="4" id="KW-1185">Reference proteome</keyword>
<dbReference type="Pfam" id="PF00620">
    <property type="entry name" value="RhoGAP"/>
    <property type="match status" value="1"/>
</dbReference>
<evidence type="ECO:0000313" key="3">
    <source>
        <dbReference type="EMBL" id="KAG2180455.1"/>
    </source>
</evidence>
<reference evidence="3" key="1">
    <citation type="submission" date="2020-12" db="EMBL/GenBank/DDBJ databases">
        <title>Metabolic potential, ecology and presence of endohyphal bacteria is reflected in genomic diversity of Mucoromycotina.</title>
        <authorList>
            <person name="Muszewska A."/>
            <person name="Okrasinska A."/>
            <person name="Steczkiewicz K."/>
            <person name="Drgas O."/>
            <person name="Orlowska M."/>
            <person name="Perlinska-Lenart U."/>
            <person name="Aleksandrzak-Piekarczyk T."/>
            <person name="Szatraj K."/>
            <person name="Zielenkiewicz U."/>
            <person name="Pilsyk S."/>
            <person name="Malc E."/>
            <person name="Mieczkowski P."/>
            <person name="Kruszewska J.S."/>
            <person name="Biernat P."/>
            <person name="Pawlowska J."/>
        </authorList>
    </citation>
    <scope>NUCLEOTIDE SEQUENCE</scope>
    <source>
        <strain evidence="3">WA0000051536</strain>
    </source>
</reference>
<dbReference type="PROSITE" id="PS50238">
    <property type="entry name" value="RHOGAP"/>
    <property type="match status" value="1"/>
</dbReference>
<dbReference type="AlphaFoldDB" id="A0A8H7UEX3"/>
<dbReference type="GO" id="GO:0005096">
    <property type="term" value="F:GTPase activator activity"/>
    <property type="evidence" value="ECO:0007669"/>
    <property type="project" value="TreeGrafter"/>
</dbReference>
<feature type="domain" description="Rho-GAP" evidence="2">
    <location>
        <begin position="463"/>
        <end position="651"/>
    </location>
</feature>
<comment type="caution">
    <text evidence="3">The sequence shown here is derived from an EMBL/GenBank/DDBJ whole genome shotgun (WGS) entry which is preliminary data.</text>
</comment>
<dbReference type="SMART" id="SM00324">
    <property type="entry name" value="RhoGAP"/>
    <property type="match status" value="1"/>
</dbReference>
<proteinExistence type="predicted"/>
<dbReference type="GO" id="GO:0000935">
    <property type="term" value="C:division septum"/>
    <property type="evidence" value="ECO:0007669"/>
    <property type="project" value="TreeGrafter"/>
</dbReference>
<accession>A0A8H7UEX3</accession>
<feature type="compositionally biased region" description="Polar residues" evidence="1">
    <location>
        <begin position="757"/>
        <end position="779"/>
    </location>
</feature>
<dbReference type="EMBL" id="JAEPRA010000009">
    <property type="protein sequence ID" value="KAG2180455.1"/>
    <property type="molecule type" value="Genomic_DNA"/>
</dbReference>
<evidence type="ECO:0000259" key="2">
    <source>
        <dbReference type="PROSITE" id="PS50238"/>
    </source>
</evidence>
<gene>
    <name evidence="3" type="ORF">INT44_003459</name>
</gene>
<dbReference type="PANTHER" id="PTHR23065">
    <property type="entry name" value="PROLINE-SERINE-THREONINE PHOSPHATASE INTERACTING PROTEIN 1"/>
    <property type="match status" value="1"/>
</dbReference>
<dbReference type="OrthoDB" id="2155291at2759"/>
<protein>
    <recommendedName>
        <fullName evidence="2">Rho-GAP domain-containing protein</fullName>
    </recommendedName>
</protein>